<dbReference type="OrthoDB" id="7689785at2"/>
<evidence type="ECO:0000313" key="2">
    <source>
        <dbReference type="Proteomes" id="UP000284547"/>
    </source>
</evidence>
<dbReference type="EMBL" id="QWEY01000004">
    <property type="protein sequence ID" value="RGP37325.1"/>
    <property type="molecule type" value="Genomic_DNA"/>
</dbReference>
<keyword evidence="2" id="KW-1185">Reference proteome</keyword>
<evidence type="ECO:0000313" key="1">
    <source>
        <dbReference type="EMBL" id="RGP37325.1"/>
    </source>
</evidence>
<dbReference type="RefSeq" id="WP_118151247.1">
    <property type="nucleotide sequence ID" value="NZ_QWEY01000004.1"/>
</dbReference>
<gene>
    <name evidence="1" type="ORF">D1012_08805</name>
</gene>
<organism evidence="1 2">
    <name type="scientific">Pseudotabrizicola alkalilacus</name>
    <dbReference type="NCBI Taxonomy" id="2305252"/>
    <lineage>
        <taxon>Bacteria</taxon>
        <taxon>Pseudomonadati</taxon>
        <taxon>Pseudomonadota</taxon>
        <taxon>Alphaproteobacteria</taxon>
        <taxon>Rhodobacterales</taxon>
        <taxon>Paracoccaceae</taxon>
        <taxon>Pseudotabrizicola</taxon>
    </lineage>
</organism>
<name>A0A411Z2P9_9RHOB</name>
<proteinExistence type="predicted"/>
<sequence length="139" mass="14855">MYDLLQPLIHKAAVHDISVHVARTGLSIGSEAELHPLPDGRVGVFARLSRRFLGFIPRQVTLLIGVLGPQASALIAPAVERGELLRVRIVGLTPEHLTAPGFGPEVHVSVWGDPKHIAVWAHDGTVSTPPPLKSEGPVT</sequence>
<protein>
    <submittedName>
        <fullName evidence="1">Uncharacterized protein</fullName>
    </submittedName>
</protein>
<dbReference type="Proteomes" id="UP000284547">
    <property type="component" value="Unassembled WGS sequence"/>
</dbReference>
<accession>A0A411Z2P9</accession>
<dbReference type="AlphaFoldDB" id="A0A411Z2P9"/>
<reference evidence="1 2" key="1">
    <citation type="submission" date="2018-08" db="EMBL/GenBank/DDBJ databases">
        <title>Flavobacterium tibetense sp. nov., isolated from a wetland YonghuCo on Tibetan Plateau.</title>
        <authorList>
            <person name="Phurbu D."/>
            <person name="Lu H."/>
            <person name="Xing P."/>
        </authorList>
    </citation>
    <scope>NUCLEOTIDE SEQUENCE [LARGE SCALE GENOMIC DNA]</scope>
    <source>
        <strain evidence="1 2">DJC</strain>
    </source>
</reference>
<comment type="caution">
    <text evidence="1">The sequence shown here is derived from an EMBL/GenBank/DDBJ whole genome shotgun (WGS) entry which is preliminary data.</text>
</comment>